<evidence type="ECO:0000313" key="1">
    <source>
        <dbReference type="EMBL" id="KKL08858.1"/>
    </source>
</evidence>
<feature type="non-terminal residue" evidence="1">
    <location>
        <position position="1"/>
    </location>
</feature>
<dbReference type="AlphaFoldDB" id="A0A0F9D9Z3"/>
<proteinExistence type="predicted"/>
<reference evidence="1" key="1">
    <citation type="journal article" date="2015" name="Nature">
        <title>Complex archaea that bridge the gap between prokaryotes and eukaryotes.</title>
        <authorList>
            <person name="Spang A."/>
            <person name="Saw J.H."/>
            <person name="Jorgensen S.L."/>
            <person name="Zaremba-Niedzwiedzka K."/>
            <person name="Martijn J."/>
            <person name="Lind A.E."/>
            <person name="van Eijk R."/>
            <person name="Schleper C."/>
            <person name="Guy L."/>
            <person name="Ettema T.J."/>
        </authorList>
    </citation>
    <scope>NUCLEOTIDE SEQUENCE</scope>
</reference>
<organism evidence="1">
    <name type="scientific">marine sediment metagenome</name>
    <dbReference type="NCBI Taxonomy" id="412755"/>
    <lineage>
        <taxon>unclassified sequences</taxon>
        <taxon>metagenomes</taxon>
        <taxon>ecological metagenomes</taxon>
    </lineage>
</organism>
<protein>
    <submittedName>
        <fullName evidence="1">Uncharacterized protein</fullName>
    </submittedName>
</protein>
<gene>
    <name evidence="1" type="ORF">LCGC14_2571640</name>
</gene>
<name>A0A0F9D9Z3_9ZZZZ</name>
<dbReference type="EMBL" id="LAZR01042710">
    <property type="protein sequence ID" value="KKL08858.1"/>
    <property type="molecule type" value="Genomic_DNA"/>
</dbReference>
<sequence length="21" mass="2692">RLEEAEIFKQKSRNFDEKNFY</sequence>
<accession>A0A0F9D9Z3</accession>
<comment type="caution">
    <text evidence="1">The sequence shown here is derived from an EMBL/GenBank/DDBJ whole genome shotgun (WGS) entry which is preliminary data.</text>
</comment>